<reference evidence="4" key="1">
    <citation type="submission" date="2021-02" db="EMBL/GenBank/DDBJ databases">
        <authorList>
            <person name="Nowell W R."/>
        </authorList>
    </citation>
    <scope>NUCLEOTIDE SEQUENCE</scope>
</reference>
<feature type="transmembrane region" description="Helical" evidence="1">
    <location>
        <begin position="132"/>
        <end position="153"/>
    </location>
</feature>
<dbReference type="EMBL" id="CAJOBB010004555">
    <property type="protein sequence ID" value="CAF4093691.1"/>
    <property type="molecule type" value="Genomic_DNA"/>
</dbReference>
<comment type="caution">
    <text evidence="4">The sequence shown here is derived from an EMBL/GenBank/DDBJ whole genome shotgun (WGS) entry which is preliminary data.</text>
</comment>
<dbReference type="EMBL" id="CAJNOE010000113">
    <property type="protein sequence ID" value="CAF0931449.1"/>
    <property type="molecule type" value="Genomic_DNA"/>
</dbReference>
<keyword evidence="1" id="KW-0812">Transmembrane</keyword>
<evidence type="ECO:0000313" key="5">
    <source>
        <dbReference type="Proteomes" id="UP000663881"/>
    </source>
</evidence>
<dbReference type="Proteomes" id="UP000663860">
    <property type="component" value="Unassembled WGS sequence"/>
</dbReference>
<evidence type="ECO:0000313" key="4">
    <source>
        <dbReference type="EMBL" id="CAF4344177.1"/>
    </source>
</evidence>
<gene>
    <name evidence="2" type="ORF">IZO911_LOCUS13895</name>
    <name evidence="3" type="ORF">KXQ929_LOCUS34113</name>
    <name evidence="4" type="ORF">OKA104_LOCUS48448</name>
</gene>
<evidence type="ECO:0000313" key="2">
    <source>
        <dbReference type="EMBL" id="CAF0931449.1"/>
    </source>
</evidence>
<sequence length="224" mass="25851">MYNTIMLKRIHGRPSGDDEVNICCFLAFILSFVDLIPFFYLFGQYELRLNESPLSVHFDSQNNQTQKQPQTWSRIFAKCSYQQNSRGNYSIVCHTDVELVSIVFLTAALILALVLILFSISTTLRKLTRKELIIRIVMHMIYAIILFTTALIHTLRRSPCSNCQTFLYICVIPIPTTICLACNLYDCDEEGHLHQRQSTENQSFQLTPYVSNSLPYSRGRIVSY</sequence>
<evidence type="ECO:0000313" key="3">
    <source>
        <dbReference type="EMBL" id="CAF4093691.1"/>
    </source>
</evidence>
<accession>A0A820KH48</accession>
<feature type="transmembrane region" description="Helical" evidence="1">
    <location>
        <begin position="165"/>
        <end position="185"/>
    </location>
</feature>
<dbReference type="EMBL" id="CAJOAY010020944">
    <property type="protein sequence ID" value="CAF4344177.1"/>
    <property type="molecule type" value="Genomic_DNA"/>
</dbReference>
<evidence type="ECO:0000256" key="1">
    <source>
        <dbReference type="SAM" id="Phobius"/>
    </source>
</evidence>
<feature type="transmembrane region" description="Helical" evidence="1">
    <location>
        <begin position="20"/>
        <end position="42"/>
    </location>
</feature>
<dbReference type="Proteomes" id="UP000663868">
    <property type="component" value="Unassembled WGS sequence"/>
</dbReference>
<dbReference type="AlphaFoldDB" id="A0A820KH48"/>
<feature type="transmembrane region" description="Helical" evidence="1">
    <location>
        <begin position="99"/>
        <end position="120"/>
    </location>
</feature>
<keyword evidence="1" id="KW-0472">Membrane</keyword>
<dbReference type="Proteomes" id="UP000663881">
    <property type="component" value="Unassembled WGS sequence"/>
</dbReference>
<name>A0A820KH48_9BILA</name>
<organism evidence="4 5">
    <name type="scientific">Adineta steineri</name>
    <dbReference type="NCBI Taxonomy" id="433720"/>
    <lineage>
        <taxon>Eukaryota</taxon>
        <taxon>Metazoa</taxon>
        <taxon>Spiralia</taxon>
        <taxon>Gnathifera</taxon>
        <taxon>Rotifera</taxon>
        <taxon>Eurotatoria</taxon>
        <taxon>Bdelloidea</taxon>
        <taxon>Adinetida</taxon>
        <taxon>Adinetidae</taxon>
        <taxon>Adineta</taxon>
    </lineage>
</organism>
<protein>
    <submittedName>
        <fullName evidence="4">Uncharacterized protein</fullName>
    </submittedName>
</protein>
<keyword evidence="1" id="KW-1133">Transmembrane helix</keyword>
<proteinExistence type="predicted"/>